<dbReference type="RefSeq" id="WP_209467299.1">
    <property type="nucleotide sequence ID" value="NZ_JAGGLG010000023.1"/>
</dbReference>
<reference evidence="1 2" key="1">
    <citation type="submission" date="2021-03" db="EMBL/GenBank/DDBJ databases">
        <title>Genomic Encyclopedia of Type Strains, Phase IV (KMG-IV): sequencing the most valuable type-strain genomes for metagenomic binning, comparative biology and taxonomic classification.</title>
        <authorList>
            <person name="Goeker M."/>
        </authorList>
    </citation>
    <scope>NUCLEOTIDE SEQUENCE [LARGE SCALE GENOMIC DNA]</scope>
    <source>
        <strain evidence="1 2">DSM 27138</strain>
    </source>
</reference>
<name>A0ABS4JUF8_9FIRM</name>
<keyword evidence="2" id="KW-1185">Reference proteome</keyword>
<proteinExistence type="predicted"/>
<evidence type="ECO:0000313" key="1">
    <source>
        <dbReference type="EMBL" id="MBP2019181.1"/>
    </source>
</evidence>
<dbReference type="Proteomes" id="UP001519289">
    <property type="component" value="Unassembled WGS sequence"/>
</dbReference>
<gene>
    <name evidence="1" type="ORF">J2Z79_002598</name>
</gene>
<organism evidence="1 2">
    <name type="scientific">Symbiobacterium terraclitae</name>
    <dbReference type="NCBI Taxonomy" id="557451"/>
    <lineage>
        <taxon>Bacteria</taxon>
        <taxon>Bacillati</taxon>
        <taxon>Bacillota</taxon>
        <taxon>Clostridia</taxon>
        <taxon>Eubacteriales</taxon>
        <taxon>Symbiobacteriaceae</taxon>
        <taxon>Symbiobacterium</taxon>
    </lineage>
</organism>
<evidence type="ECO:0008006" key="3">
    <source>
        <dbReference type="Google" id="ProtNLM"/>
    </source>
</evidence>
<protein>
    <recommendedName>
        <fullName evidence="3">SAF domain-containing protein</fullName>
    </recommendedName>
</protein>
<accession>A0ABS4JUF8</accession>
<comment type="caution">
    <text evidence="1">The sequence shown here is derived from an EMBL/GenBank/DDBJ whole genome shotgun (WGS) entry which is preliminary data.</text>
</comment>
<dbReference type="EMBL" id="JAGGLG010000023">
    <property type="protein sequence ID" value="MBP2019181.1"/>
    <property type="molecule type" value="Genomic_DNA"/>
</dbReference>
<evidence type="ECO:0000313" key="2">
    <source>
        <dbReference type="Proteomes" id="UP001519289"/>
    </source>
</evidence>
<sequence length="203" mass="21398">MNPRLRYLLATVCAVAAAVLTVTYLAGVGSAGESETEVIWVARQEIIPGVQLSAGLLQLVEVDGPTRRLLAREALPHTPADAPEAWYATRTILPGEALVPGENVSLDPAPAGRESAWPGEMRVVSLPAEGVGAPELRAGEEVDLYVIPGEGREAVRILTATRVVHAEADRVTVLVPDEQVPAVLAATDGLAVKVVRRLEGLLP</sequence>